<sequence length="283" mass="33073">MNRQMRRRKHIFPRRTLRYLPANHPLHAGKAAESHSIETLFPTLESQSATAATLAAAAAENPEERSSTGDVVQQQQQQQQQRQKRYRRQPGGFLHDEDNNALYSEDMSYLSKPEKGKGRVWVAKRRHVPLGRKRLLLLLRLIKGLHLTDALDWLQALALHRANALLNLLTKEQLRMRDQGADISRVFIDSYIIGPAGHVKTLRVGHNYRVSFLKSYRYYVAIRLRELPLHEYFHRLFILKQVPRSMGHDMRLALRQQQLPQEAARDWLPYLDAHTRAQHKRVR</sequence>
<gene>
    <name evidence="2" type="ORF">EAH_00031420</name>
</gene>
<keyword evidence="3" id="KW-1185">Reference proteome</keyword>
<evidence type="ECO:0000313" key="3">
    <source>
        <dbReference type="Proteomes" id="UP000018050"/>
    </source>
</evidence>
<dbReference type="OrthoDB" id="416470at2759"/>
<dbReference type="OMA" id="RVFIDSY"/>
<accession>U6GD58</accession>
<name>U6GD58_EIMAC</name>
<reference evidence="2" key="2">
    <citation type="submission" date="2013-10" db="EMBL/GenBank/DDBJ databases">
        <authorList>
            <person name="Aslett M."/>
        </authorList>
    </citation>
    <scope>NUCLEOTIDE SEQUENCE [LARGE SCALE GENOMIC DNA]</scope>
    <source>
        <strain evidence="2">Houghton</strain>
    </source>
</reference>
<evidence type="ECO:0000256" key="1">
    <source>
        <dbReference type="SAM" id="MobiDB-lite"/>
    </source>
</evidence>
<dbReference type="VEuPathDB" id="ToxoDB:EAH_00031420"/>
<dbReference type="RefSeq" id="XP_013251551.1">
    <property type="nucleotide sequence ID" value="XM_013396097.1"/>
</dbReference>
<reference evidence="2" key="1">
    <citation type="submission" date="2013-10" db="EMBL/GenBank/DDBJ databases">
        <title>Genomic analysis of the causative agents of coccidiosis in chickens.</title>
        <authorList>
            <person name="Reid A.J."/>
            <person name="Blake D."/>
            <person name="Billington K."/>
            <person name="Browne H."/>
            <person name="Dunn M."/>
            <person name="Hung S."/>
            <person name="Kawahara F."/>
            <person name="Miranda-Saavedra D."/>
            <person name="Mourier T."/>
            <person name="Nagra H."/>
            <person name="Otto T.D."/>
            <person name="Rawlings N."/>
            <person name="Sanchez A."/>
            <person name="Sanders M."/>
            <person name="Subramaniam C."/>
            <person name="Tay Y."/>
            <person name="Dear P."/>
            <person name="Doerig C."/>
            <person name="Gruber A."/>
            <person name="Parkinson J."/>
            <person name="Shirley M."/>
            <person name="Wan K.L."/>
            <person name="Berriman M."/>
            <person name="Tomley F."/>
            <person name="Pain A."/>
        </authorList>
    </citation>
    <scope>NUCLEOTIDE SEQUENCE [LARGE SCALE GENOMIC DNA]</scope>
    <source>
        <strain evidence="2">Houghton</strain>
    </source>
</reference>
<dbReference type="Gene3D" id="3.90.470.10">
    <property type="entry name" value="Ribosomal protein L22/L17"/>
    <property type="match status" value="1"/>
</dbReference>
<protein>
    <submittedName>
        <fullName evidence="2">Uncharacterized protein</fullName>
    </submittedName>
</protein>
<dbReference type="SUPFAM" id="SSF54843">
    <property type="entry name" value="Ribosomal protein L22"/>
    <property type="match status" value="1"/>
</dbReference>
<evidence type="ECO:0000313" key="2">
    <source>
        <dbReference type="EMBL" id="CDI78201.1"/>
    </source>
</evidence>
<dbReference type="InterPro" id="IPR036394">
    <property type="entry name" value="Ribosomal_uL22_sf"/>
</dbReference>
<proteinExistence type="predicted"/>
<dbReference type="Proteomes" id="UP000018050">
    <property type="component" value="Unassembled WGS sequence"/>
</dbReference>
<dbReference type="EMBL" id="HG670837">
    <property type="protein sequence ID" value="CDI78201.1"/>
    <property type="molecule type" value="Genomic_DNA"/>
</dbReference>
<feature type="region of interest" description="Disordered" evidence="1">
    <location>
        <begin position="57"/>
        <end position="97"/>
    </location>
</feature>
<dbReference type="GO" id="GO:0006412">
    <property type="term" value="P:translation"/>
    <property type="evidence" value="ECO:0007669"/>
    <property type="project" value="InterPro"/>
</dbReference>
<dbReference type="GO" id="GO:0005840">
    <property type="term" value="C:ribosome"/>
    <property type="evidence" value="ECO:0007669"/>
    <property type="project" value="InterPro"/>
</dbReference>
<dbReference type="GeneID" id="25271212"/>
<dbReference type="AlphaFoldDB" id="U6GD58"/>
<dbReference type="GO" id="GO:0003735">
    <property type="term" value="F:structural constituent of ribosome"/>
    <property type="evidence" value="ECO:0007669"/>
    <property type="project" value="InterPro"/>
</dbReference>
<organism evidence="2 3">
    <name type="scientific">Eimeria acervulina</name>
    <name type="common">Coccidian parasite</name>
    <dbReference type="NCBI Taxonomy" id="5801"/>
    <lineage>
        <taxon>Eukaryota</taxon>
        <taxon>Sar</taxon>
        <taxon>Alveolata</taxon>
        <taxon>Apicomplexa</taxon>
        <taxon>Conoidasida</taxon>
        <taxon>Coccidia</taxon>
        <taxon>Eucoccidiorida</taxon>
        <taxon>Eimeriorina</taxon>
        <taxon>Eimeriidae</taxon>
        <taxon>Eimeria</taxon>
    </lineage>
</organism>